<evidence type="ECO:0000313" key="3">
    <source>
        <dbReference type="Proteomes" id="UP000001025"/>
    </source>
</evidence>
<protein>
    <recommendedName>
        <fullName evidence="1">Ice-binding protein C-terminal domain-containing protein</fullName>
    </recommendedName>
</protein>
<organism evidence="2 3">
    <name type="scientific">Rhodopirellula baltica (strain DSM 10527 / NCIMB 13988 / SH1)</name>
    <dbReference type="NCBI Taxonomy" id="243090"/>
    <lineage>
        <taxon>Bacteria</taxon>
        <taxon>Pseudomonadati</taxon>
        <taxon>Planctomycetota</taxon>
        <taxon>Planctomycetia</taxon>
        <taxon>Pirellulales</taxon>
        <taxon>Pirellulaceae</taxon>
        <taxon>Rhodopirellula</taxon>
    </lineage>
</organism>
<feature type="domain" description="Ice-binding protein C-terminal" evidence="1">
    <location>
        <begin position="222"/>
        <end position="246"/>
    </location>
</feature>
<dbReference type="PATRIC" id="fig|243090.15.peg.3907"/>
<dbReference type="EMBL" id="BX294147">
    <property type="protein sequence ID" value="CAD78463.1"/>
    <property type="molecule type" value="Genomic_DNA"/>
</dbReference>
<evidence type="ECO:0000313" key="2">
    <source>
        <dbReference type="EMBL" id="CAD78463.1"/>
    </source>
</evidence>
<reference evidence="2 3" key="1">
    <citation type="journal article" date="2003" name="Proc. Natl. Acad. Sci. U.S.A.">
        <title>Complete genome sequence of the marine planctomycete Pirellula sp. strain 1.</title>
        <authorList>
            <person name="Gloeckner F.O."/>
            <person name="Kube M."/>
            <person name="Bauer M."/>
            <person name="Teeling H."/>
            <person name="Lombardot T."/>
            <person name="Ludwig W."/>
            <person name="Gade D."/>
            <person name="Beck A."/>
            <person name="Borzym K."/>
            <person name="Heitmann K."/>
            <person name="Rabus R."/>
            <person name="Schlesner H."/>
            <person name="Amann R."/>
            <person name="Reinhardt R."/>
        </authorList>
    </citation>
    <scope>NUCLEOTIDE SEQUENCE [LARGE SCALE GENOMIC DNA]</scope>
    <source>
        <strain evidence="3">DSM 10527 / NCIMB 13988 / SH1</strain>
    </source>
</reference>
<dbReference type="HOGENOM" id="CLU_1089397_0_0_0"/>
<dbReference type="InterPro" id="IPR013424">
    <property type="entry name" value="Ice-binding_C"/>
</dbReference>
<dbReference type="Pfam" id="PF07589">
    <property type="entry name" value="PEP-CTERM"/>
    <property type="match status" value="1"/>
</dbReference>
<dbReference type="STRING" id="243090.RB8089"/>
<keyword evidence="3" id="KW-1185">Reference proteome</keyword>
<accession>Q7UG66</accession>
<name>Q7UG66_RHOBA</name>
<dbReference type="EnsemblBacteria" id="CAD78463">
    <property type="protein sequence ID" value="CAD78463"/>
    <property type="gene ID" value="RB8089"/>
</dbReference>
<dbReference type="KEGG" id="rba:RB8089"/>
<dbReference type="OrthoDB" id="9975898at2"/>
<gene>
    <name evidence="2" type="ordered locus">RB8089</name>
</gene>
<dbReference type="AlphaFoldDB" id="Q7UG66"/>
<sequence>MHQVMTMKTVEKSKSQVWRPFVLFVCCFVCLANVLVSETVHGAVVTRTMQFNNSDGFTVVGSSDDKPGASQYVIEGMYVGISTGKFLYPQQSSDEWWDGQSDQSTSLGSQAAGTGPIQFTLALNAPAPGQTFDMESITLLGYSELSTTIEQTVRVNFTGTKIVNGTMSSVTLLSGEFEADELTPLVVTFGDEFHGLTSLTWSQGGTARAHQFDNITFSTVTAVPEPGTFLAMIALATMGFVTRGRRWIGKRLQVV</sequence>
<evidence type="ECO:0000259" key="1">
    <source>
        <dbReference type="Pfam" id="PF07589"/>
    </source>
</evidence>
<dbReference type="InParanoid" id="Q7UG66"/>
<dbReference type="Proteomes" id="UP000001025">
    <property type="component" value="Chromosome"/>
</dbReference>
<proteinExistence type="predicted"/>